<proteinExistence type="predicted"/>
<name>A0A9P4NUM5_9PEZI</name>
<comment type="caution">
    <text evidence="2">The sequence shown here is derived from an EMBL/GenBank/DDBJ whole genome shotgun (WGS) entry which is preliminary data.</text>
</comment>
<sequence length="160" mass="18267">MVKEVKAVKEVKEVKTRSGKSGRKRKGKNKKLLISRRAFMLEKLEIVPPTKEEVKPPSSPTSLRFSAMNIGSGKGHRYLRLIEMARERSGRESVKVKEKMPSIAKRERESSEFVGLSDVGSSRKRFKIEEDLCIKREQDWSEIGGLQPLSGCHHIKSEEF</sequence>
<feature type="compositionally biased region" description="Basic and acidic residues" evidence="1">
    <location>
        <begin position="1"/>
        <end position="16"/>
    </location>
</feature>
<keyword evidence="3" id="KW-1185">Reference proteome</keyword>
<dbReference type="EMBL" id="MU007031">
    <property type="protein sequence ID" value="KAF2431579.1"/>
    <property type="molecule type" value="Genomic_DNA"/>
</dbReference>
<feature type="compositionally biased region" description="Basic residues" evidence="1">
    <location>
        <begin position="17"/>
        <end position="31"/>
    </location>
</feature>
<organism evidence="2 3">
    <name type="scientific">Tothia fuscella</name>
    <dbReference type="NCBI Taxonomy" id="1048955"/>
    <lineage>
        <taxon>Eukaryota</taxon>
        <taxon>Fungi</taxon>
        <taxon>Dikarya</taxon>
        <taxon>Ascomycota</taxon>
        <taxon>Pezizomycotina</taxon>
        <taxon>Dothideomycetes</taxon>
        <taxon>Pleosporomycetidae</taxon>
        <taxon>Venturiales</taxon>
        <taxon>Cylindrosympodiaceae</taxon>
        <taxon>Tothia</taxon>
    </lineage>
</organism>
<reference evidence="2" key="1">
    <citation type="journal article" date="2020" name="Stud. Mycol.">
        <title>101 Dothideomycetes genomes: a test case for predicting lifestyles and emergence of pathogens.</title>
        <authorList>
            <person name="Haridas S."/>
            <person name="Albert R."/>
            <person name="Binder M."/>
            <person name="Bloem J."/>
            <person name="Labutti K."/>
            <person name="Salamov A."/>
            <person name="Andreopoulos B."/>
            <person name="Baker S."/>
            <person name="Barry K."/>
            <person name="Bills G."/>
            <person name="Bluhm B."/>
            <person name="Cannon C."/>
            <person name="Castanera R."/>
            <person name="Culley D."/>
            <person name="Daum C."/>
            <person name="Ezra D."/>
            <person name="Gonzalez J."/>
            <person name="Henrissat B."/>
            <person name="Kuo A."/>
            <person name="Liang C."/>
            <person name="Lipzen A."/>
            <person name="Lutzoni F."/>
            <person name="Magnuson J."/>
            <person name="Mondo S."/>
            <person name="Nolan M."/>
            <person name="Ohm R."/>
            <person name="Pangilinan J."/>
            <person name="Park H.-J."/>
            <person name="Ramirez L."/>
            <person name="Alfaro M."/>
            <person name="Sun H."/>
            <person name="Tritt A."/>
            <person name="Yoshinaga Y."/>
            <person name="Zwiers L.-H."/>
            <person name="Turgeon B."/>
            <person name="Goodwin S."/>
            <person name="Spatafora J."/>
            <person name="Crous P."/>
            <person name="Grigoriev I."/>
        </authorList>
    </citation>
    <scope>NUCLEOTIDE SEQUENCE</scope>
    <source>
        <strain evidence="2">CBS 130266</strain>
    </source>
</reference>
<feature type="region of interest" description="Disordered" evidence="1">
    <location>
        <begin position="1"/>
        <end position="31"/>
    </location>
</feature>
<dbReference type="Proteomes" id="UP000800235">
    <property type="component" value="Unassembled WGS sequence"/>
</dbReference>
<protein>
    <submittedName>
        <fullName evidence="2">Uncharacterized protein</fullName>
    </submittedName>
</protein>
<accession>A0A9P4NUM5</accession>
<evidence type="ECO:0000313" key="3">
    <source>
        <dbReference type="Proteomes" id="UP000800235"/>
    </source>
</evidence>
<evidence type="ECO:0000313" key="2">
    <source>
        <dbReference type="EMBL" id="KAF2431579.1"/>
    </source>
</evidence>
<evidence type="ECO:0000256" key="1">
    <source>
        <dbReference type="SAM" id="MobiDB-lite"/>
    </source>
</evidence>
<gene>
    <name evidence="2" type="ORF">EJ08DRAFT_648836</name>
</gene>
<dbReference type="AlphaFoldDB" id="A0A9P4NUM5"/>